<feature type="compositionally biased region" description="Low complexity" evidence="13">
    <location>
        <begin position="403"/>
        <end position="423"/>
    </location>
</feature>
<comment type="similarity">
    <text evidence="3">Belongs to the CEP43 family.</text>
</comment>
<evidence type="ECO:0000259" key="14">
    <source>
        <dbReference type="Pfam" id="PF09398"/>
    </source>
</evidence>
<feature type="compositionally biased region" description="Low complexity" evidence="13">
    <location>
        <begin position="194"/>
        <end position="203"/>
    </location>
</feature>
<protein>
    <recommendedName>
        <fullName evidence="9">Centrosomal protein 43</fullName>
    </recommendedName>
    <alternativeName>
        <fullName evidence="10">FGFR1 oncogene partner</fullName>
    </alternativeName>
</protein>
<feature type="domain" description="FGFR1 oncogene partner (FOP) N-terminal dimerisation" evidence="14">
    <location>
        <begin position="52"/>
        <end position="124"/>
    </location>
</feature>
<dbReference type="PANTHER" id="PTHR15431:SF9">
    <property type="entry name" value="CENTROSOMAL PROTEIN 43"/>
    <property type="match status" value="1"/>
</dbReference>
<evidence type="ECO:0000256" key="8">
    <source>
        <dbReference type="ARBA" id="ARBA00023273"/>
    </source>
</evidence>
<dbReference type="InterPro" id="IPR018993">
    <property type="entry name" value="FOP_dimerisation-dom_N"/>
</dbReference>
<reference evidence="15" key="1">
    <citation type="submission" date="2015-09" db="EMBL/GenBank/DDBJ databases">
        <title>De novo assembly of Pectinophora gossypiella (Pink Bollworm) gut transcriptome.</title>
        <authorList>
            <person name="Tassone E.E."/>
        </authorList>
    </citation>
    <scope>NUCLEOTIDE SEQUENCE</scope>
</reference>
<keyword evidence="4" id="KW-0963">Cytoplasm</keyword>
<dbReference type="PANTHER" id="PTHR15431">
    <property type="entry name" value="FGFR1 ONCOGENE PARTNER/LISH DOMAIN-CONTAINING PROTEIN"/>
    <property type="match status" value="1"/>
</dbReference>
<keyword evidence="7" id="KW-0206">Cytoskeleton</keyword>
<evidence type="ECO:0000313" key="15">
    <source>
        <dbReference type="EMBL" id="JAT82221.1"/>
    </source>
</evidence>
<gene>
    <name evidence="15" type="ORF">g.5418</name>
</gene>
<dbReference type="GO" id="GO:0030030">
    <property type="term" value="P:cell projection organization"/>
    <property type="evidence" value="ECO:0007669"/>
    <property type="project" value="UniProtKB-KW"/>
</dbReference>
<dbReference type="GO" id="GO:0034453">
    <property type="term" value="P:microtubule anchoring"/>
    <property type="evidence" value="ECO:0007669"/>
    <property type="project" value="InterPro"/>
</dbReference>
<dbReference type="OrthoDB" id="2160638at2759"/>
<feature type="compositionally biased region" description="Polar residues" evidence="13">
    <location>
        <begin position="324"/>
        <end position="344"/>
    </location>
</feature>
<keyword evidence="5" id="KW-0597">Phosphoprotein</keyword>
<evidence type="ECO:0000256" key="12">
    <source>
        <dbReference type="ARBA" id="ARBA00046373"/>
    </source>
</evidence>
<dbReference type="InterPro" id="IPR006594">
    <property type="entry name" value="LisH"/>
</dbReference>
<evidence type="ECO:0000256" key="13">
    <source>
        <dbReference type="SAM" id="MobiDB-lite"/>
    </source>
</evidence>
<dbReference type="Gene3D" id="1.20.960.40">
    <property type="match status" value="1"/>
</dbReference>
<feature type="region of interest" description="Disordered" evidence="13">
    <location>
        <begin position="302"/>
        <end position="492"/>
    </location>
</feature>
<feature type="compositionally biased region" description="Low complexity" evidence="13">
    <location>
        <begin position="441"/>
        <end position="451"/>
    </location>
</feature>
<feature type="region of interest" description="Disordered" evidence="13">
    <location>
        <begin position="166"/>
        <end position="185"/>
    </location>
</feature>
<evidence type="ECO:0000256" key="3">
    <source>
        <dbReference type="ARBA" id="ARBA00005385"/>
    </source>
</evidence>
<feature type="compositionally biased region" description="Basic and acidic residues" evidence="13">
    <location>
        <begin position="460"/>
        <end position="469"/>
    </location>
</feature>
<evidence type="ECO:0000256" key="10">
    <source>
        <dbReference type="ARBA" id="ARBA00042293"/>
    </source>
</evidence>
<comment type="subcellular location">
    <subcellularLocation>
        <location evidence="1">Cytoplasm</location>
        <location evidence="1">Cytoskeleton</location>
        <location evidence="1">Cilium basal body</location>
    </subcellularLocation>
    <subcellularLocation>
        <location evidence="2">Cytoplasm</location>
        <location evidence="2">Cytoskeleton</location>
        <location evidence="2">Microtubule organizing center</location>
        <location evidence="2">Centrosome</location>
    </subcellularLocation>
</comment>
<evidence type="ECO:0000256" key="6">
    <source>
        <dbReference type="ARBA" id="ARBA00022794"/>
    </source>
</evidence>
<keyword evidence="6" id="KW-0970">Cilium biogenesis/degradation</keyword>
<comment type="function">
    <text evidence="11">Required for anchoring microtubules to the centrosomes. Required for ciliation.</text>
</comment>
<feature type="compositionally biased region" description="Polar residues" evidence="13">
    <location>
        <begin position="365"/>
        <end position="375"/>
    </location>
</feature>
<accession>A0A1E1W5S3</accession>
<evidence type="ECO:0000256" key="4">
    <source>
        <dbReference type="ARBA" id="ARBA00022490"/>
    </source>
</evidence>
<dbReference type="PROSITE" id="PS50896">
    <property type="entry name" value="LISH"/>
    <property type="match status" value="1"/>
</dbReference>
<feature type="region of interest" description="Disordered" evidence="13">
    <location>
        <begin position="190"/>
        <end position="210"/>
    </location>
</feature>
<comment type="subunit">
    <text evidence="12">Homodimer. Part of a ternary complex that contains CEP350, CEP43 and MAPRE1. Interacts directly with CEP350 and MAPRE1. Interacts with CEP19. Interacts (via N-terminus) with CEP350 (via C-terminus).</text>
</comment>
<dbReference type="AlphaFoldDB" id="A0A1E1W5S3"/>
<dbReference type="GO" id="GO:0005813">
    <property type="term" value="C:centrosome"/>
    <property type="evidence" value="ECO:0007669"/>
    <property type="project" value="UniProtKB-SubCell"/>
</dbReference>
<evidence type="ECO:0000256" key="5">
    <source>
        <dbReference type="ARBA" id="ARBA00022553"/>
    </source>
</evidence>
<evidence type="ECO:0000256" key="11">
    <source>
        <dbReference type="ARBA" id="ARBA00046076"/>
    </source>
</evidence>
<evidence type="ECO:0000256" key="1">
    <source>
        <dbReference type="ARBA" id="ARBA00004120"/>
    </source>
</evidence>
<feature type="compositionally biased region" description="Low complexity" evidence="13">
    <location>
        <begin position="168"/>
        <end position="179"/>
    </location>
</feature>
<evidence type="ECO:0000256" key="7">
    <source>
        <dbReference type="ARBA" id="ARBA00023212"/>
    </source>
</evidence>
<name>A0A1E1W5S3_PECGO</name>
<evidence type="ECO:0000256" key="9">
    <source>
        <dbReference type="ARBA" id="ARBA00041026"/>
    </source>
</evidence>
<evidence type="ECO:0000256" key="2">
    <source>
        <dbReference type="ARBA" id="ARBA00004300"/>
    </source>
</evidence>
<dbReference type="EMBL" id="GDQN01008833">
    <property type="protein sequence ID" value="JAT82221.1"/>
    <property type="molecule type" value="Transcribed_RNA"/>
</dbReference>
<keyword evidence="8" id="KW-0966">Cell projection</keyword>
<sequence length="492" mass="55413">MAQTEDTELRDLVIEALEKNGSLAKIRALLRANVFLVFEDEYENIKQNVSLDNILKLPEGSLCLSIVHDFLEFCNLKNTLFVYKAESRQRKDYNYEGQRKLAEKLNLLRNDNIQEPILITLLKQVLRSSHHKLLDQNDLCNFKSQEKSTENIFKDDQNCTYIVHEDSNTSTTSNSQSDNSSDEKNKLHLRLQLDNSDTDTSSDSTRDKFSSEYIPNEHNIIDSDKEKTESIYLSNPSAKMKIENNSNIYTDNRPKSNYLQELKLLNNNSSSESTSYIELKPYKPLDEKLINTAGVPIMELDEKLPSPTSVTRPHPKSFAEEHTLPSNINKNDSVSSATLSSGSMKNEEAGTNPKQERTSDVDSVEYSNDFTSSHVTKNKELTDKPPPSPESVQEELEAKAPKNSSFESQNQNSQSSRSSVSISDVADLISEKSLSFSNQTNDNNSAENNKSSSKKSKKSSQHERSKISDDSAEFSESPIPSLSNLSLDIHSD</sequence>
<organism evidence="15">
    <name type="scientific">Pectinophora gossypiella</name>
    <name type="common">Cotton pink bollworm</name>
    <name type="synonym">Depressaria gossypiella</name>
    <dbReference type="NCBI Taxonomy" id="13191"/>
    <lineage>
        <taxon>Eukaryota</taxon>
        <taxon>Metazoa</taxon>
        <taxon>Ecdysozoa</taxon>
        <taxon>Arthropoda</taxon>
        <taxon>Hexapoda</taxon>
        <taxon>Insecta</taxon>
        <taxon>Pterygota</taxon>
        <taxon>Neoptera</taxon>
        <taxon>Endopterygota</taxon>
        <taxon>Lepidoptera</taxon>
        <taxon>Glossata</taxon>
        <taxon>Ditrysia</taxon>
        <taxon>Gelechioidea</taxon>
        <taxon>Gelechiidae</taxon>
        <taxon>Apatetrinae</taxon>
        <taxon>Pectinophora</taxon>
    </lineage>
</organism>
<proteinExistence type="inferred from homology"/>
<dbReference type="Pfam" id="PF09398">
    <property type="entry name" value="FOP_dimer"/>
    <property type="match status" value="1"/>
</dbReference>